<comment type="caution">
    <text evidence="1">The sequence shown here is derived from an EMBL/GenBank/DDBJ whole genome shotgun (WGS) entry which is preliminary data.</text>
</comment>
<gene>
    <name evidence="1" type="ORF">GCM10022224_072270</name>
</gene>
<reference evidence="2" key="1">
    <citation type="journal article" date="2019" name="Int. J. Syst. Evol. Microbiol.">
        <title>The Global Catalogue of Microorganisms (GCM) 10K type strain sequencing project: providing services to taxonomists for standard genome sequencing and annotation.</title>
        <authorList>
            <consortium name="The Broad Institute Genomics Platform"/>
            <consortium name="The Broad Institute Genome Sequencing Center for Infectious Disease"/>
            <person name="Wu L."/>
            <person name="Ma J."/>
        </authorList>
    </citation>
    <scope>NUCLEOTIDE SEQUENCE [LARGE SCALE GENOMIC DNA]</scope>
    <source>
        <strain evidence="2">JCM 16904</strain>
    </source>
</reference>
<dbReference type="Proteomes" id="UP001500902">
    <property type="component" value="Unassembled WGS sequence"/>
</dbReference>
<sequence>MVLVDQSCDGPSTVDPGSHVDHLAGIVRWRAERTALMWAMMVEMAFVLGRDLAQVPLTMDEQVVEALAA</sequence>
<protein>
    <submittedName>
        <fullName evidence="1">Uncharacterized protein</fullName>
    </submittedName>
</protein>
<dbReference type="EMBL" id="BAAAZP010000148">
    <property type="protein sequence ID" value="GAA3696175.1"/>
    <property type="molecule type" value="Genomic_DNA"/>
</dbReference>
<accession>A0ABP7CXD4</accession>
<evidence type="ECO:0000313" key="1">
    <source>
        <dbReference type="EMBL" id="GAA3696175.1"/>
    </source>
</evidence>
<organism evidence="1 2">
    <name type="scientific">Nonomuraea antimicrobica</name>
    <dbReference type="NCBI Taxonomy" id="561173"/>
    <lineage>
        <taxon>Bacteria</taxon>
        <taxon>Bacillati</taxon>
        <taxon>Actinomycetota</taxon>
        <taxon>Actinomycetes</taxon>
        <taxon>Streptosporangiales</taxon>
        <taxon>Streptosporangiaceae</taxon>
        <taxon>Nonomuraea</taxon>
    </lineage>
</organism>
<proteinExistence type="predicted"/>
<keyword evidence="2" id="KW-1185">Reference proteome</keyword>
<name>A0ABP7CXD4_9ACTN</name>
<evidence type="ECO:0000313" key="2">
    <source>
        <dbReference type="Proteomes" id="UP001500902"/>
    </source>
</evidence>